<accession>A0A2J7YQT7</accession>
<organism evidence="1 2">
    <name type="scientific">Streptomyces malaysiensis</name>
    <dbReference type="NCBI Taxonomy" id="92644"/>
    <lineage>
        <taxon>Bacteria</taxon>
        <taxon>Bacillati</taxon>
        <taxon>Actinomycetota</taxon>
        <taxon>Actinomycetes</taxon>
        <taxon>Kitasatosporales</taxon>
        <taxon>Streptomycetaceae</taxon>
        <taxon>Streptomyces</taxon>
        <taxon>Streptomyces violaceusniger group</taxon>
    </lineage>
</organism>
<evidence type="ECO:0000313" key="1">
    <source>
        <dbReference type="EMBL" id="PNG90380.1"/>
    </source>
</evidence>
<sequence length="40" mass="4777">MAWCSQVMMPSLTYTIHEHDPVQFTPWVERTTRSCAHRSR</sequence>
<evidence type="ECO:0000313" key="2">
    <source>
        <dbReference type="Proteomes" id="UP000236520"/>
    </source>
</evidence>
<dbReference type="AlphaFoldDB" id="A0A2J7YQT7"/>
<name>A0A2J7YQT7_STRMQ</name>
<dbReference type="Proteomes" id="UP000236520">
    <property type="component" value="Unassembled WGS sequence"/>
</dbReference>
<gene>
    <name evidence="1" type="ORF">SMF913_25845</name>
</gene>
<protein>
    <submittedName>
        <fullName evidence="1">Uncharacterized protein</fullName>
    </submittedName>
</protein>
<comment type="caution">
    <text evidence="1">The sequence shown here is derived from an EMBL/GenBank/DDBJ whole genome shotgun (WGS) entry which is preliminary data.</text>
</comment>
<dbReference type="EMBL" id="LJIW01000002">
    <property type="protein sequence ID" value="PNG90380.1"/>
    <property type="molecule type" value="Genomic_DNA"/>
</dbReference>
<proteinExistence type="predicted"/>
<keyword evidence="2" id="KW-1185">Reference proteome</keyword>
<reference evidence="1 2" key="1">
    <citation type="submission" date="2015-09" db="EMBL/GenBank/DDBJ databases">
        <title>Genome sequence, genome mining and natural product profiling of a biocontrol bacterium Streptomyces malaysiensis F913.</title>
        <authorList>
            <person name="Xu Y."/>
            <person name="Wei J."/>
            <person name="Xie J."/>
            <person name="Li T."/>
            <person name="Zhou Z."/>
        </authorList>
    </citation>
    <scope>NUCLEOTIDE SEQUENCE [LARGE SCALE GENOMIC DNA]</scope>
    <source>
        <strain evidence="1 2">F913</strain>
    </source>
</reference>